<keyword evidence="2" id="KW-1185">Reference proteome</keyword>
<evidence type="ECO:0000313" key="2">
    <source>
        <dbReference type="Proteomes" id="UP000828941"/>
    </source>
</evidence>
<proteinExistence type="predicted"/>
<gene>
    <name evidence="1" type="ORF">L6164_018740</name>
</gene>
<accession>A0ACB9NCV7</accession>
<dbReference type="EMBL" id="CM039432">
    <property type="protein sequence ID" value="KAI4333997.1"/>
    <property type="molecule type" value="Genomic_DNA"/>
</dbReference>
<reference evidence="1 2" key="1">
    <citation type="journal article" date="2022" name="DNA Res.">
        <title>Chromosomal-level genome assembly of the orchid tree Bauhinia variegata (Leguminosae; Cercidoideae) supports the allotetraploid origin hypothesis of Bauhinia.</title>
        <authorList>
            <person name="Zhong Y."/>
            <person name="Chen Y."/>
            <person name="Zheng D."/>
            <person name="Pang J."/>
            <person name="Liu Y."/>
            <person name="Luo S."/>
            <person name="Meng S."/>
            <person name="Qian L."/>
            <person name="Wei D."/>
            <person name="Dai S."/>
            <person name="Zhou R."/>
        </authorList>
    </citation>
    <scope>NUCLEOTIDE SEQUENCE [LARGE SCALE GENOMIC DNA]</scope>
    <source>
        <strain evidence="1">BV-YZ2020</strain>
    </source>
</reference>
<sequence length="89" mass="10141">MISAISAGYKFTIWQPPSAGQIKQKFADLPYSPLQSETMAKLEELDDSAAKTHKKRNHGSTRFFVFVDYLFLLIFVAFLAFIIFKMVGM</sequence>
<name>A0ACB9NCV7_BAUVA</name>
<organism evidence="1 2">
    <name type="scientific">Bauhinia variegata</name>
    <name type="common">Purple orchid tree</name>
    <name type="synonym">Phanera variegata</name>
    <dbReference type="NCBI Taxonomy" id="167791"/>
    <lineage>
        <taxon>Eukaryota</taxon>
        <taxon>Viridiplantae</taxon>
        <taxon>Streptophyta</taxon>
        <taxon>Embryophyta</taxon>
        <taxon>Tracheophyta</taxon>
        <taxon>Spermatophyta</taxon>
        <taxon>Magnoliopsida</taxon>
        <taxon>eudicotyledons</taxon>
        <taxon>Gunneridae</taxon>
        <taxon>Pentapetalae</taxon>
        <taxon>rosids</taxon>
        <taxon>fabids</taxon>
        <taxon>Fabales</taxon>
        <taxon>Fabaceae</taxon>
        <taxon>Cercidoideae</taxon>
        <taxon>Cercideae</taxon>
        <taxon>Bauhiniinae</taxon>
        <taxon>Bauhinia</taxon>
    </lineage>
</organism>
<dbReference type="Proteomes" id="UP000828941">
    <property type="component" value="Chromosome 7"/>
</dbReference>
<evidence type="ECO:0000313" key="1">
    <source>
        <dbReference type="EMBL" id="KAI4333997.1"/>
    </source>
</evidence>
<comment type="caution">
    <text evidence="1">The sequence shown here is derived from an EMBL/GenBank/DDBJ whole genome shotgun (WGS) entry which is preliminary data.</text>
</comment>
<protein>
    <submittedName>
        <fullName evidence="1">Uncharacterized protein</fullName>
    </submittedName>
</protein>